<evidence type="ECO:0000256" key="2">
    <source>
        <dbReference type="ARBA" id="ARBA00022771"/>
    </source>
</evidence>
<dbReference type="InterPro" id="IPR040023">
    <property type="entry name" value="WBP4"/>
</dbReference>
<feature type="compositionally biased region" description="Basic residues" evidence="4">
    <location>
        <begin position="280"/>
        <end position="291"/>
    </location>
</feature>
<dbReference type="AlphaFoldDB" id="A0A2J6SBV8"/>
<evidence type="ECO:0000313" key="7">
    <source>
        <dbReference type="Proteomes" id="UP000235786"/>
    </source>
</evidence>
<protein>
    <recommendedName>
        <fullName evidence="5">U1-type domain-containing protein</fullName>
    </recommendedName>
</protein>
<evidence type="ECO:0000259" key="5">
    <source>
        <dbReference type="SMART" id="SM00451"/>
    </source>
</evidence>
<keyword evidence="2" id="KW-0863">Zinc-finger</keyword>
<evidence type="ECO:0000256" key="4">
    <source>
        <dbReference type="SAM" id="MobiDB-lite"/>
    </source>
</evidence>
<dbReference type="Proteomes" id="UP000235786">
    <property type="component" value="Unassembled WGS sequence"/>
</dbReference>
<dbReference type="InterPro" id="IPR036236">
    <property type="entry name" value="Znf_C2H2_sf"/>
</dbReference>
<dbReference type="SMART" id="SM00451">
    <property type="entry name" value="ZnF_U1"/>
    <property type="match status" value="1"/>
</dbReference>
<sequence length="291" mass="32498">MSEYWKSTPKYWCKHCKTFVRDTKLEKTNHEATPKHQGNLKRFLRDLHRGHEKDEKDKERAKNEVARLNGLVTGGGMGAASSSSSSGLGRGPTPSIPKAQITPAQRKQQLAQLAEMGISIPDEFRPEMAMAGEWQVTSERIIEPEDGEKKPDALALGVRKRVLDEDEVEAAEVKKRRWGSTYKTHPTEEDDGDLDALLGNVTRKGKEPAMKTEVKEEVKEEDKGIPQVEDQLAIMQGFEEQKPAELKREPSDGGISSAIPLLDSDLKHEGEEPAGPGVVFKKRKAKNIRQK</sequence>
<accession>A0A2J6SBV8</accession>
<feature type="domain" description="U1-type" evidence="5">
    <location>
        <begin position="8"/>
        <end position="43"/>
    </location>
</feature>
<dbReference type="Pfam" id="PF06220">
    <property type="entry name" value="zf-U1"/>
    <property type="match status" value="1"/>
</dbReference>
<dbReference type="InterPro" id="IPR003604">
    <property type="entry name" value="Matrin/U1-like-C_Znf_C2H2"/>
</dbReference>
<feature type="region of interest" description="Disordered" evidence="4">
    <location>
        <begin position="203"/>
        <end position="227"/>
    </location>
</feature>
<dbReference type="GO" id="GO:0071011">
    <property type="term" value="C:precatalytic spliceosome"/>
    <property type="evidence" value="ECO:0007669"/>
    <property type="project" value="TreeGrafter"/>
</dbReference>
<dbReference type="InterPro" id="IPR013085">
    <property type="entry name" value="U1-CZ_Znf_C2H2"/>
</dbReference>
<dbReference type="GO" id="GO:0000398">
    <property type="term" value="P:mRNA splicing, via spliceosome"/>
    <property type="evidence" value="ECO:0007669"/>
    <property type="project" value="InterPro"/>
</dbReference>
<feature type="compositionally biased region" description="Basic and acidic residues" evidence="4">
    <location>
        <begin position="242"/>
        <end position="251"/>
    </location>
</feature>
<proteinExistence type="predicted"/>
<evidence type="ECO:0000313" key="6">
    <source>
        <dbReference type="EMBL" id="PMD48253.1"/>
    </source>
</evidence>
<dbReference type="SUPFAM" id="SSF57667">
    <property type="entry name" value="beta-beta-alpha zinc fingers"/>
    <property type="match status" value="1"/>
</dbReference>
<dbReference type="EMBL" id="KZ613937">
    <property type="protein sequence ID" value="PMD48253.1"/>
    <property type="molecule type" value="Genomic_DNA"/>
</dbReference>
<dbReference type="STRING" id="1149755.A0A2J6SBV8"/>
<name>A0A2J6SBV8_HYAVF</name>
<keyword evidence="7" id="KW-1185">Reference proteome</keyword>
<gene>
    <name evidence="6" type="ORF">L207DRAFT_414324</name>
</gene>
<feature type="compositionally biased region" description="Low complexity" evidence="4">
    <location>
        <begin position="79"/>
        <end position="93"/>
    </location>
</feature>
<keyword evidence="1" id="KW-0479">Metal-binding</keyword>
<dbReference type="PANTHER" id="PTHR13173:SF10">
    <property type="entry name" value="WW DOMAIN-BINDING PROTEIN 4"/>
    <property type="match status" value="1"/>
</dbReference>
<feature type="compositionally biased region" description="Basic and acidic residues" evidence="4">
    <location>
        <begin position="204"/>
        <end position="224"/>
    </location>
</feature>
<evidence type="ECO:0000256" key="3">
    <source>
        <dbReference type="ARBA" id="ARBA00022833"/>
    </source>
</evidence>
<dbReference type="PANTHER" id="PTHR13173">
    <property type="entry name" value="WW DOMAIN BINDING PROTEIN 4"/>
    <property type="match status" value="1"/>
</dbReference>
<feature type="region of interest" description="Disordered" evidence="4">
    <location>
        <begin position="242"/>
        <end position="291"/>
    </location>
</feature>
<evidence type="ECO:0000256" key="1">
    <source>
        <dbReference type="ARBA" id="ARBA00022723"/>
    </source>
</evidence>
<feature type="region of interest" description="Disordered" evidence="4">
    <location>
        <begin position="69"/>
        <end position="110"/>
    </location>
</feature>
<dbReference type="OrthoDB" id="191651at2759"/>
<reference evidence="6 7" key="1">
    <citation type="submission" date="2016-04" db="EMBL/GenBank/DDBJ databases">
        <title>A degradative enzymes factory behind the ericoid mycorrhizal symbiosis.</title>
        <authorList>
            <consortium name="DOE Joint Genome Institute"/>
            <person name="Martino E."/>
            <person name="Morin E."/>
            <person name="Grelet G."/>
            <person name="Kuo A."/>
            <person name="Kohler A."/>
            <person name="Daghino S."/>
            <person name="Barry K."/>
            <person name="Choi C."/>
            <person name="Cichocki N."/>
            <person name="Clum A."/>
            <person name="Copeland A."/>
            <person name="Hainaut M."/>
            <person name="Haridas S."/>
            <person name="Labutti K."/>
            <person name="Lindquist E."/>
            <person name="Lipzen A."/>
            <person name="Khouja H.-R."/>
            <person name="Murat C."/>
            <person name="Ohm R."/>
            <person name="Olson A."/>
            <person name="Spatafora J."/>
            <person name="Veneault-Fourrey C."/>
            <person name="Henrissat B."/>
            <person name="Grigoriev I."/>
            <person name="Martin F."/>
            <person name="Perotto S."/>
        </authorList>
    </citation>
    <scope>NUCLEOTIDE SEQUENCE [LARGE SCALE GENOMIC DNA]</scope>
    <source>
        <strain evidence="6 7">F</strain>
    </source>
</reference>
<organism evidence="6 7">
    <name type="scientific">Hyaloscypha variabilis (strain UAMH 11265 / GT02V1 / F)</name>
    <name type="common">Meliniomyces variabilis</name>
    <dbReference type="NCBI Taxonomy" id="1149755"/>
    <lineage>
        <taxon>Eukaryota</taxon>
        <taxon>Fungi</taxon>
        <taxon>Dikarya</taxon>
        <taxon>Ascomycota</taxon>
        <taxon>Pezizomycotina</taxon>
        <taxon>Leotiomycetes</taxon>
        <taxon>Helotiales</taxon>
        <taxon>Hyaloscyphaceae</taxon>
        <taxon>Hyaloscypha</taxon>
        <taxon>Hyaloscypha variabilis</taxon>
    </lineage>
</organism>
<dbReference type="GO" id="GO:0008270">
    <property type="term" value="F:zinc ion binding"/>
    <property type="evidence" value="ECO:0007669"/>
    <property type="project" value="UniProtKB-KW"/>
</dbReference>
<dbReference type="GO" id="GO:0003723">
    <property type="term" value="F:RNA binding"/>
    <property type="evidence" value="ECO:0007669"/>
    <property type="project" value="TreeGrafter"/>
</dbReference>
<keyword evidence="3" id="KW-0862">Zinc</keyword>